<keyword evidence="2" id="KW-0808">Transferase</keyword>
<comment type="caution">
    <text evidence="2">The sequence shown here is derived from an EMBL/GenBank/DDBJ whole genome shotgun (WGS) entry which is preliminary data.</text>
</comment>
<dbReference type="EMBL" id="SACL01000003">
    <property type="protein sequence ID" value="RVT96994.1"/>
    <property type="molecule type" value="Genomic_DNA"/>
</dbReference>
<dbReference type="InterPro" id="IPR001296">
    <property type="entry name" value="Glyco_trans_1"/>
</dbReference>
<name>A0A437MH63_9PROT</name>
<reference evidence="2 3" key="1">
    <citation type="submission" date="2019-01" db="EMBL/GenBank/DDBJ databases">
        <authorList>
            <person name="Chen W.-M."/>
        </authorList>
    </citation>
    <scope>NUCLEOTIDE SEQUENCE [LARGE SCALE GENOMIC DNA]</scope>
    <source>
        <strain evidence="2 3">CCP-6</strain>
    </source>
</reference>
<accession>A0A437MH63</accession>
<dbReference type="OrthoDB" id="118340at2"/>
<evidence type="ECO:0000259" key="1">
    <source>
        <dbReference type="Pfam" id="PF00534"/>
    </source>
</evidence>
<dbReference type="AlphaFoldDB" id="A0A437MH63"/>
<evidence type="ECO:0000313" key="3">
    <source>
        <dbReference type="Proteomes" id="UP000282957"/>
    </source>
</evidence>
<evidence type="ECO:0000313" key="2">
    <source>
        <dbReference type="EMBL" id="RVT96994.1"/>
    </source>
</evidence>
<protein>
    <submittedName>
        <fullName evidence="2">Glycosyltransferase</fullName>
    </submittedName>
</protein>
<dbReference type="RefSeq" id="WP_127787641.1">
    <property type="nucleotide sequence ID" value="NZ_SACL01000003.1"/>
</dbReference>
<dbReference type="PANTHER" id="PTHR46656:SF3">
    <property type="entry name" value="PUTATIVE-RELATED"/>
    <property type="match status" value="1"/>
</dbReference>
<dbReference type="CDD" id="cd03801">
    <property type="entry name" value="GT4_PimA-like"/>
    <property type="match status" value="1"/>
</dbReference>
<feature type="domain" description="Glycosyl transferase family 1" evidence="1">
    <location>
        <begin position="620"/>
        <end position="761"/>
    </location>
</feature>
<sequence length="787" mass="85259">MRIAYCTICSSNYLAYARTLHASLRAAGEDAPFFLFLADEVSGRFDASLLGFPCIETRDLPIPNHFDMAMRYSVMEMNTAVKPFALDWLMEEQGFDAVVYLDPDILVQRPLAHVHAALEQGAEMVLTPHLLAPLDDDFQPDDIAIMRSGTYNLGFCAFRRTPGARALLGWWARQLETRCIVDLKEGLFVDQRFMDMAPGFVAGTAILRHPGYNLAYWNLAHRPVTEGQGGYLAAGEPLHFTHFSGVVPGERGIFSKHQNRFGVAELGGLTPIFHAYHDALLAHAELGGVEVARLPYAYGALANGVAVSGAMRRVYGALRQGGATPYAAAFDADLSPWVTLAPGIGAPGIGAPGIGAPITRLMAEFHDKRPDLQRVFPLTTPEGREGYAAWFAEKGFRESGTPAPLVARHAALARPQPGRAERPPGLDIHGYLRAESGLGAAVRRQVMAARAAGIPGEAFSLPAAQFDDAVVPPFPIATQNPRHDCALFHINADRAVNLPSEVAPDRLAGRYRIGFWAWELSRLPDAWMGAFDHLDEVWAPSEFSARAFARRTAKPVRVMPNVVEMPPILEKAQARAALALPAEPLLFLTGFDAHSFMARKNPMGAVRAFLDAFPPGPDSPQLVVKCLGRGDMRALQELAARDARLHLIERVLTPAEVTALQGAVDGFISLHRSEGFGLWLAECMAQGLPVLATGYSGNMDYMTPGNSMPIPFELVRVGPGEYPEGSGQWWAEPDHDAAVAGLRALASDAALRARLGEAAREAIRAHSSAEAVGARMAARLAEIRSEA</sequence>
<dbReference type="SUPFAM" id="SSF53448">
    <property type="entry name" value="Nucleotide-diphospho-sugar transferases"/>
    <property type="match status" value="1"/>
</dbReference>
<dbReference type="SUPFAM" id="SSF53756">
    <property type="entry name" value="UDP-Glycosyltransferase/glycogen phosphorylase"/>
    <property type="match status" value="1"/>
</dbReference>
<dbReference type="Gene3D" id="3.90.550.10">
    <property type="entry name" value="Spore Coat Polysaccharide Biosynthesis Protein SpsA, Chain A"/>
    <property type="match status" value="1"/>
</dbReference>
<keyword evidence="3" id="KW-1185">Reference proteome</keyword>
<organism evidence="2 3">
    <name type="scientific">Rhodovarius crocodyli</name>
    <dbReference type="NCBI Taxonomy" id="1979269"/>
    <lineage>
        <taxon>Bacteria</taxon>
        <taxon>Pseudomonadati</taxon>
        <taxon>Pseudomonadota</taxon>
        <taxon>Alphaproteobacteria</taxon>
        <taxon>Acetobacterales</taxon>
        <taxon>Roseomonadaceae</taxon>
        <taxon>Rhodovarius</taxon>
    </lineage>
</organism>
<dbReference type="Proteomes" id="UP000282957">
    <property type="component" value="Unassembled WGS sequence"/>
</dbReference>
<dbReference type="Pfam" id="PF00534">
    <property type="entry name" value="Glycos_transf_1"/>
    <property type="match status" value="1"/>
</dbReference>
<gene>
    <name evidence="2" type="ORF">EOD42_11405</name>
</gene>
<dbReference type="GO" id="GO:0016757">
    <property type="term" value="F:glycosyltransferase activity"/>
    <property type="evidence" value="ECO:0007669"/>
    <property type="project" value="InterPro"/>
</dbReference>
<dbReference type="InterPro" id="IPR029044">
    <property type="entry name" value="Nucleotide-diphossugar_trans"/>
</dbReference>
<proteinExistence type="predicted"/>
<dbReference type="Gene3D" id="3.40.50.2000">
    <property type="entry name" value="Glycogen Phosphorylase B"/>
    <property type="match status" value="1"/>
</dbReference>
<dbReference type="PANTHER" id="PTHR46656">
    <property type="entry name" value="PUTATIVE-RELATED"/>
    <property type="match status" value="1"/>
</dbReference>